<keyword evidence="1" id="KW-0472">Membrane</keyword>
<dbReference type="AlphaFoldDB" id="A0A1W1I6K4"/>
<name>A0A1W1I6K4_9BACT</name>
<evidence type="ECO:0000313" key="3">
    <source>
        <dbReference type="Proteomes" id="UP000192042"/>
    </source>
</evidence>
<evidence type="ECO:0008006" key="4">
    <source>
        <dbReference type="Google" id="ProtNLM"/>
    </source>
</evidence>
<keyword evidence="1" id="KW-1133">Transmembrane helix</keyword>
<accession>A0A1W1I6K4</accession>
<reference evidence="2 3" key="1">
    <citation type="submission" date="2017-03" db="EMBL/GenBank/DDBJ databases">
        <authorList>
            <person name="Afonso C.L."/>
            <person name="Miller P.J."/>
            <person name="Scott M.A."/>
            <person name="Spackman E."/>
            <person name="Goraichik I."/>
            <person name="Dimitrov K.M."/>
            <person name="Suarez D.L."/>
            <person name="Swayne D.E."/>
        </authorList>
    </citation>
    <scope>NUCLEOTIDE SEQUENCE [LARGE SCALE GENOMIC DNA]</scope>
    <source>
        <strain evidence="2">Genome sequencing of Nitrospira japonica strain NJ11</strain>
    </source>
</reference>
<gene>
    <name evidence="2" type="ORF">NSJP_2389</name>
</gene>
<keyword evidence="1" id="KW-0812">Transmembrane</keyword>
<feature type="transmembrane region" description="Helical" evidence="1">
    <location>
        <begin position="21"/>
        <end position="38"/>
    </location>
</feature>
<proteinExistence type="predicted"/>
<dbReference type="KEGG" id="nja:NSJP_2389"/>
<organism evidence="2 3">
    <name type="scientific">Nitrospira japonica</name>
    <dbReference type="NCBI Taxonomy" id="1325564"/>
    <lineage>
        <taxon>Bacteria</taxon>
        <taxon>Pseudomonadati</taxon>
        <taxon>Nitrospirota</taxon>
        <taxon>Nitrospiria</taxon>
        <taxon>Nitrospirales</taxon>
        <taxon>Nitrospiraceae</taxon>
        <taxon>Nitrospira</taxon>
    </lineage>
</organism>
<evidence type="ECO:0000256" key="1">
    <source>
        <dbReference type="SAM" id="Phobius"/>
    </source>
</evidence>
<dbReference type="OrthoDB" id="9775763at2"/>
<dbReference type="EMBL" id="LT828648">
    <property type="protein sequence ID" value="SLM48561.1"/>
    <property type="molecule type" value="Genomic_DNA"/>
</dbReference>
<protein>
    <recommendedName>
        <fullName evidence="4">Porin</fullName>
    </recommendedName>
</protein>
<dbReference type="STRING" id="1325564.NSJP_2389"/>
<sequence>MHGPTVSEVARHRMRRVSVRVLASFFALVLSGVTGYVIDARADGPVHVPFERLEHLGLRVKETEEAIEKTIVSKSLGLKFYGYLEGSYTQNFNNPSNRINQLRIFDVNSNEFRPNLAQLVLEREAKSDGSGLDRLGGKVKFNAGRDSDFIGGMNLSDWADFQEVYAQYIVPVGAGLDIKLGQVNSLVGYEVVESPYNGNYSRSWLFGLGQPFTTRGVRGTYAFDKHVSLSVGVIAFINSARANTRYDPLTEAALTISPSDRVTLVLYNLLGQRPGAVGTPGGMLVQVGGYLSLHLTDRASAIIESYYANQANSSTISPAGNARWNGVAGYLIYDMTKEWGIRVRSELYEDAGGFTTCEGTTAYQPRANVCFGATSTTSAPPVGQTLWEVTTTLQYKPFKSLTTRLEYRYDKSNQHVFQIGERAATYQPTLSLDVIYLF</sequence>
<dbReference type="InterPro" id="IPR011486">
    <property type="entry name" value="BBP2"/>
</dbReference>
<dbReference type="Pfam" id="PF07642">
    <property type="entry name" value="BBP2"/>
    <property type="match status" value="1"/>
</dbReference>
<keyword evidence="3" id="KW-1185">Reference proteome</keyword>
<dbReference type="Proteomes" id="UP000192042">
    <property type="component" value="Chromosome I"/>
</dbReference>
<evidence type="ECO:0000313" key="2">
    <source>
        <dbReference type="EMBL" id="SLM48561.1"/>
    </source>
</evidence>